<dbReference type="InterPro" id="IPR035682">
    <property type="entry name" value="PhnP_MBL"/>
</dbReference>
<dbReference type="RefSeq" id="WP_330129190.1">
    <property type="nucleotide sequence ID" value="NZ_JAUHLI010000010.1"/>
</dbReference>
<protein>
    <submittedName>
        <fullName evidence="2">Phosphonate metabolism protein PhnP</fullName>
        <ecNumber evidence="2">3.1.4.55</ecNumber>
    </submittedName>
</protein>
<evidence type="ECO:0000313" key="2">
    <source>
        <dbReference type="EMBL" id="MEE2002112.1"/>
    </source>
</evidence>
<dbReference type="SUPFAM" id="SSF56281">
    <property type="entry name" value="Metallo-hydrolase/oxidoreductase"/>
    <property type="match status" value="1"/>
</dbReference>
<dbReference type="PANTHER" id="PTHR42663:SF6">
    <property type="entry name" value="HYDROLASE C777.06C-RELATED"/>
    <property type="match status" value="1"/>
</dbReference>
<dbReference type="InterPro" id="IPR036866">
    <property type="entry name" value="RibonucZ/Hydroxyglut_hydro"/>
</dbReference>
<gene>
    <name evidence="2" type="primary">phnP</name>
    <name evidence="2" type="ORF">QWY20_11665</name>
</gene>
<dbReference type="Gene3D" id="3.60.15.10">
    <property type="entry name" value="Ribonuclease Z/Hydroxyacylglutathione hydrolase-like"/>
    <property type="match status" value="1"/>
</dbReference>
<dbReference type="EMBL" id="JAUHLI010000010">
    <property type="protein sequence ID" value="MEE2002112.1"/>
    <property type="molecule type" value="Genomic_DNA"/>
</dbReference>
<dbReference type="NCBIfam" id="TIGR03307">
    <property type="entry name" value="PhnP"/>
    <property type="match status" value="1"/>
</dbReference>
<evidence type="ECO:0000259" key="1">
    <source>
        <dbReference type="SMART" id="SM00849"/>
    </source>
</evidence>
<name>A0ABU7J6M6_9GAMM</name>
<evidence type="ECO:0000313" key="3">
    <source>
        <dbReference type="Proteomes" id="UP001336314"/>
    </source>
</evidence>
<dbReference type="Pfam" id="PF12706">
    <property type="entry name" value="Lactamase_B_2"/>
    <property type="match status" value="1"/>
</dbReference>
<proteinExistence type="predicted"/>
<dbReference type="Proteomes" id="UP001336314">
    <property type="component" value="Unassembled WGS sequence"/>
</dbReference>
<dbReference type="CDD" id="cd07736">
    <property type="entry name" value="PhnP-like_MBL-fold"/>
    <property type="match status" value="1"/>
</dbReference>
<sequence>MRITFTGTAAAGGVPRYGCQCIACAAARSQEARRREPCSAFIETSDTRVLIDAGLMDLHERFPAGSLDAILLTHYHPDHVQGLFHLRWGVGPSLAIFGPPDKDGCADLYKNPGILEFNPLSTFQSFHIGQLQVTPLSLIHSKITFGYAIETSSGKRFAYLTDTVGLPAKTLTFLQHWQPHAMAVDCSHPPQEIRPKNHNDVTLALALIQQINPGQAWLTHISHNVDKWRMETNFELPEKVFWAEDHLQISLE</sequence>
<reference evidence="2 3" key="1">
    <citation type="submission" date="2023-07" db="EMBL/GenBank/DDBJ databases">
        <title>Alkalimonas sp., MEB108 novel, alkaliphilic bacterium isolated from Lonar Lake, India.</title>
        <authorList>
            <person name="Joshi A."/>
            <person name="Thite S."/>
        </authorList>
    </citation>
    <scope>NUCLEOTIDE SEQUENCE [LARGE SCALE GENOMIC DNA]</scope>
    <source>
        <strain evidence="2 3">MEB108</strain>
    </source>
</reference>
<comment type="caution">
    <text evidence="2">The sequence shown here is derived from an EMBL/GenBank/DDBJ whole genome shotgun (WGS) entry which is preliminary data.</text>
</comment>
<organism evidence="2 3">
    <name type="scientific">Alkalimonas cellulosilytica</name>
    <dbReference type="NCBI Taxonomy" id="3058395"/>
    <lineage>
        <taxon>Bacteria</taxon>
        <taxon>Pseudomonadati</taxon>
        <taxon>Pseudomonadota</taxon>
        <taxon>Gammaproteobacteria</taxon>
        <taxon>Alkalimonas</taxon>
    </lineage>
</organism>
<dbReference type="InterPro" id="IPR001279">
    <property type="entry name" value="Metallo-B-lactamas"/>
</dbReference>
<dbReference type="SMART" id="SM00849">
    <property type="entry name" value="Lactamase_B"/>
    <property type="match status" value="1"/>
</dbReference>
<dbReference type="GO" id="GO:0103043">
    <property type="term" value="F:phosphoribosyl 1,2-cyclic phosphate phosphodiesterase activity"/>
    <property type="evidence" value="ECO:0007669"/>
    <property type="project" value="UniProtKB-EC"/>
</dbReference>
<feature type="domain" description="Metallo-beta-lactamase" evidence="1">
    <location>
        <begin position="37"/>
        <end position="215"/>
    </location>
</feature>
<dbReference type="PANTHER" id="PTHR42663">
    <property type="entry name" value="HYDROLASE C777.06C-RELATED-RELATED"/>
    <property type="match status" value="1"/>
</dbReference>
<dbReference type="InterPro" id="IPR017693">
    <property type="entry name" value="Phosphonate_metab_PhnP"/>
</dbReference>
<keyword evidence="3" id="KW-1185">Reference proteome</keyword>
<dbReference type="EC" id="3.1.4.55" evidence="2"/>
<keyword evidence="2" id="KW-0378">Hydrolase</keyword>
<accession>A0ABU7J6M6</accession>